<gene>
    <name evidence="2" type="ORF">PPRIM_AZ9-3.1.T1250003</name>
</gene>
<keyword evidence="1" id="KW-0472">Membrane</keyword>
<dbReference type="Proteomes" id="UP000688137">
    <property type="component" value="Unassembled WGS sequence"/>
</dbReference>
<dbReference type="EMBL" id="CAJJDM010000128">
    <property type="protein sequence ID" value="CAD8104686.1"/>
    <property type="molecule type" value="Genomic_DNA"/>
</dbReference>
<name>A0A8S1PNT4_PARPR</name>
<sequence length="35" mass="4420">MRDLVNQQKKFIRELFLTFLIFYCPNQWIILQNVF</sequence>
<feature type="transmembrane region" description="Helical" evidence="1">
    <location>
        <begin position="12"/>
        <end position="31"/>
    </location>
</feature>
<reference evidence="2" key="1">
    <citation type="submission" date="2021-01" db="EMBL/GenBank/DDBJ databases">
        <authorList>
            <consortium name="Genoscope - CEA"/>
            <person name="William W."/>
        </authorList>
    </citation>
    <scope>NUCLEOTIDE SEQUENCE</scope>
</reference>
<keyword evidence="3" id="KW-1185">Reference proteome</keyword>
<keyword evidence="1" id="KW-0812">Transmembrane</keyword>
<organism evidence="2 3">
    <name type="scientific">Paramecium primaurelia</name>
    <dbReference type="NCBI Taxonomy" id="5886"/>
    <lineage>
        <taxon>Eukaryota</taxon>
        <taxon>Sar</taxon>
        <taxon>Alveolata</taxon>
        <taxon>Ciliophora</taxon>
        <taxon>Intramacronucleata</taxon>
        <taxon>Oligohymenophorea</taxon>
        <taxon>Peniculida</taxon>
        <taxon>Parameciidae</taxon>
        <taxon>Paramecium</taxon>
    </lineage>
</organism>
<proteinExistence type="predicted"/>
<comment type="caution">
    <text evidence="2">The sequence shown here is derived from an EMBL/GenBank/DDBJ whole genome shotgun (WGS) entry which is preliminary data.</text>
</comment>
<keyword evidence="1" id="KW-1133">Transmembrane helix</keyword>
<accession>A0A8S1PNT4</accession>
<evidence type="ECO:0000256" key="1">
    <source>
        <dbReference type="SAM" id="Phobius"/>
    </source>
</evidence>
<evidence type="ECO:0000313" key="3">
    <source>
        <dbReference type="Proteomes" id="UP000688137"/>
    </source>
</evidence>
<dbReference type="AlphaFoldDB" id="A0A8S1PNT4"/>
<protein>
    <submittedName>
        <fullName evidence="2">Uncharacterized protein</fullName>
    </submittedName>
</protein>
<evidence type="ECO:0000313" key="2">
    <source>
        <dbReference type="EMBL" id="CAD8104686.1"/>
    </source>
</evidence>